<sequence length="168" mass="18180">MRVLLALTAALLAAGCATAPEEGKSSSMSRALQQAEQVAGDYGGPVAAIAGGLMMLSDLKMLEPEYIAGGLIAFAIYDPFAPTWRIDVREAGKDRVRMALRMKSLFTGGDGEARQVFLRNARQLVEAGGFAGYEIVRYEEGIESTRPFAHRYANAEIQLVRSHIFPAL</sequence>
<gene>
    <name evidence="2" type="ORF">AC731_001165</name>
</gene>
<feature type="chain" id="PRO_5007807409" evidence="1">
    <location>
        <begin position="20"/>
        <end position="168"/>
    </location>
</feature>
<dbReference type="RefSeq" id="WP_004264547.1">
    <property type="nucleotide sequence ID" value="NZ_CP014646.1"/>
</dbReference>
<evidence type="ECO:0000256" key="1">
    <source>
        <dbReference type="SAM" id="SignalP"/>
    </source>
</evidence>
<feature type="signal peptide" evidence="1">
    <location>
        <begin position="1"/>
        <end position="19"/>
    </location>
</feature>
<organism evidence="2 3">
    <name type="scientific">Thauera humireducens</name>
    <dbReference type="NCBI Taxonomy" id="1134435"/>
    <lineage>
        <taxon>Bacteria</taxon>
        <taxon>Pseudomonadati</taxon>
        <taxon>Pseudomonadota</taxon>
        <taxon>Betaproteobacteria</taxon>
        <taxon>Rhodocyclales</taxon>
        <taxon>Zoogloeaceae</taxon>
        <taxon>Thauera</taxon>
    </lineage>
</organism>
<dbReference type="EMBL" id="CP014646">
    <property type="protein sequence ID" value="AMO35678.1"/>
    <property type="molecule type" value="Genomic_DNA"/>
</dbReference>
<evidence type="ECO:0000313" key="3">
    <source>
        <dbReference type="Proteomes" id="UP000036902"/>
    </source>
</evidence>
<proteinExistence type="predicted"/>
<dbReference type="KEGG" id="thu:AC731_001165"/>
<dbReference type="PROSITE" id="PS51257">
    <property type="entry name" value="PROKAR_LIPOPROTEIN"/>
    <property type="match status" value="1"/>
</dbReference>
<keyword evidence="1" id="KW-0732">Signal</keyword>
<name>A0A140ID53_9RHOO</name>
<evidence type="ECO:0000313" key="2">
    <source>
        <dbReference type="EMBL" id="AMO35678.1"/>
    </source>
</evidence>
<dbReference type="Proteomes" id="UP000036902">
    <property type="component" value="Chromosome"/>
</dbReference>
<reference evidence="3" key="1">
    <citation type="submission" date="2016-03" db="EMBL/GenBank/DDBJ databases">
        <authorList>
            <person name="Ma C."/>
            <person name="Zhou S."/>
            <person name="Yang G."/>
        </authorList>
    </citation>
    <scope>NUCLEOTIDE SEQUENCE [LARGE SCALE GENOMIC DNA]</scope>
    <source>
        <strain evidence="3">SgZ-1</strain>
    </source>
</reference>
<dbReference type="STRING" id="1134435.AC731_001165"/>
<keyword evidence="3" id="KW-1185">Reference proteome</keyword>
<dbReference type="AlphaFoldDB" id="A0A140ID53"/>
<protein>
    <submittedName>
        <fullName evidence="2">Uncharacterized protein</fullName>
    </submittedName>
</protein>
<accession>A0A140ID53</accession>